<accession>A0ABT9GRB7</accession>
<keyword evidence="2" id="KW-1185">Reference proteome</keyword>
<organism evidence="1 2">
    <name type="scientific">Alkalimonas delamerensis</name>
    <dbReference type="NCBI Taxonomy" id="265981"/>
    <lineage>
        <taxon>Bacteria</taxon>
        <taxon>Pseudomonadati</taxon>
        <taxon>Pseudomonadota</taxon>
        <taxon>Gammaproteobacteria</taxon>
        <taxon>Alkalimonas</taxon>
    </lineage>
</organism>
<dbReference type="InterPro" id="IPR015424">
    <property type="entry name" value="PyrdxlP-dep_Trfase"/>
</dbReference>
<reference evidence="1 2" key="1">
    <citation type="submission" date="2023-08" db="EMBL/GenBank/DDBJ databases">
        <authorList>
            <person name="Joshi A."/>
            <person name="Thite S."/>
        </authorList>
    </citation>
    <scope>NUCLEOTIDE SEQUENCE [LARGE SCALE GENOMIC DNA]</scope>
    <source>
        <strain evidence="1 2">1E1</strain>
    </source>
</reference>
<proteinExistence type="predicted"/>
<dbReference type="Gene3D" id="3.90.1150.10">
    <property type="entry name" value="Aspartate Aminotransferase, domain 1"/>
    <property type="match status" value="1"/>
</dbReference>
<dbReference type="Proteomes" id="UP001236258">
    <property type="component" value="Unassembled WGS sequence"/>
</dbReference>
<gene>
    <name evidence="1" type="ORF">Q3O59_10885</name>
</gene>
<comment type="caution">
    <text evidence="1">The sequence shown here is derived from an EMBL/GenBank/DDBJ whole genome shotgun (WGS) entry which is preliminary data.</text>
</comment>
<name>A0ABT9GRB7_9GAMM</name>
<protein>
    <recommendedName>
        <fullName evidence="3">GntR family transcriptional regulator / MocR family aminotransferase</fullName>
    </recommendedName>
</protein>
<sequence length="76" mass="8542">MLLEQDAGLHLTLLLPGLRDDVKLCEALRQHGFKVQPFSRYCFLNEPEQGLVIGIADADQATIRQLIQLVKQKLNG</sequence>
<dbReference type="RefSeq" id="WP_305945612.1">
    <property type="nucleotide sequence ID" value="NZ_JAUZVY010000004.1"/>
</dbReference>
<dbReference type="EMBL" id="JAUZVY010000004">
    <property type="protein sequence ID" value="MDP4529530.1"/>
    <property type="molecule type" value="Genomic_DNA"/>
</dbReference>
<dbReference type="SUPFAM" id="SSF53383">
    <property type="entry name" value="PLP-dependent transferases"/>
    <property type="match status" value="1"/>
</dbReference>
<evidence type="ECO:0000313" key="2">
    <source>
        <dbReference type="Proteomes" id="UP001236258"/>
    </source>
</evidence>
<evidence type="ECO:0008006" key="3">
    <source>
        <dbReference type="Google" id="ProtNLM"/>
    </source>
</evidence>
<dbReference type="InterPro" id="IPR015422">
    <property type="entry name" value="PyrdxlP-dep_Trfase_small"/>
</dbReference>
<evidence type="ECO:0000313" key="1">
    <source>
        <dbReference type="EMBL" id="MDP4529530.1"/>
    </source>
</evidence>